<dbReference type="PANTHER" id="PTHR23110">
    <property type="entry name" value="BTB DOMAIN TRANSCRIPTION FACTOR"/>
    <property type="match status" value="1"/>
</dbReference>
<feature type="compositionally biased region" description="Polar residues" evidence="3">
    <location>
        <begin position="261"/>
        <end position="277"/>
    </location>
</feature>
<dbReference type="Proteomes" id="UP001367676">
    <property type="component" value="Unassembled WGS sequence"/>
</dbReference>
<dbReference type="GO" id="GO:0005634">
    <property type="term" value="C:nucleus"/>
    <property type="evidence" value="ECO:0007669"/>
    <property type="project" value="UniProtKB-SubCell"/>
</dbReference>
<dbReference type="PANTHER" id="PTHR23110:SF104">
    <property type="entry name" value="MATERNAL GENE REQUIRED FOR MEIOSIS, ISOFORM H"/>
    <property type="match status" value="1"/>
</dbReference>
<keyword evidence="2" id="KW-0539">Nucleus</keyword>
<dbReference type="InterPro" id="IPR011333">
    <property type="entry name" value="SKP1/BTB/POZ_sf"/>
</dbReference>
<dbReference type="SUPFAM" id="SSF54695">
    <property type="entry name" value="POZ domain"/>
    <property type="match status" value="1"/>
</dbReference>
<dbReference type="SMART" id="SM00225">
    <property type="entry name" value="BTB"/>
    <property type="match status" value="1"/>
</dbReference>
<reference evidence="5 6" key="1">
    <citation type="submission" date="2024-03" db="EMBL/GenBank/DDBJ databases">
        <title>Adaptation during the transition from Ophiocordyceps entomopathogen to insect associate is accompanied by gene loss and intensified selection.</title>
        <authorList>
            <person name="Ward C.M."/>
            <person name="Onetto C.A."/>
            <person name="Borneman A.R."/>
        </authorList>
    </citation>
    <scope>NUCLEOTIDE SEQUENCE [LARGE SCALE GENOMIC DNA]</scope>
    <source>
        <strain evidence="5">AWRI1</strain>
        <tissue evidence="5">Single Adult Female</tissue>
    </source>
</reference>
<feature type="compositionally biased region" description="Low complexity" evidence="3">
    <location>
        <begin position="194"/>
        <end position="206"/>
    </location>
</feature>
<feature type="domain" description="BTB" evidence="4">
    <location>
        <begin position="31"/>
        <end position="97"/>
    </location>
</feature>
<dbReference type="PROSITE" id="PS50097">
    <property type="entry name" value="BTB"/>
    <property type="match status" value="1"/>
</dbReference>
<dbReference type="AlphaFoldDB" id="A0AAN9TN52"/>
<dbReference type="InterPro" id="IPR051095">
    <property type="entry name" value="Dros_DevTransReg"/>
</dbReference>
<proteinExistence type="predicted"/>
<evidence type="ECO:0000256" key="1">
    <source>
        <dbReference type="ARBA" id="ARBA00004123"/>
    </source>
</evidence>
<sequence>MGSDRYCLRWNNHQNNLLGVFSQLLQEESLVDVTLACSEGHSIRAHKVVLSACSSYFQSLFIDHPNRHPIIILKDVCFAELRTLVEFMYRGEVNLEYCQLPTFLKTAESLQVKGLAEMTHLRSALSPDREILPAARDGQHVTPDEQPPPTVITETTAIMADLEPLPLVRRRSRSPTDTESSDRASPQQPPTPTPHQLSPSRTSAPTASPPVTAPFEVTSHHRGTPSSQSPMSVSPPPPDTCSTFGDDRSMSPADIDDDVSSTHSGANDLTTSSQRSSPPCLKGIPGSSNFLPVQEMPLANRALHYLLKILPNLENFTLPRTSLALPDEGLAVRACLHAAFVN</sequence>
<feature type="region of interest" description="Disordered" evidence="3">
    <location>
        <begin position="157"/>
        <end position="283"/>
    </location>
</feature>
<dbReference type="GO" id="GO:0006357">
    <property type="term" value="P:regulation of transcription by RNA polymerase II"/>
    <property type="evidence" value="ECO:0007669"/>
    <property type="project" value="TreeGrafter"/>
</dbReference>
<organism evidence="5 6">
    <name type="scientific">Parthenolecanium corni</name>
    <dbReference type="NCBI Taxonomy" id="536013"/>
    <lineage>
        <taxon>Eukaryota</taxon>
        <taxon>Metazoa</taxon>
        <taxon>Ecdysozoa</taxon>
        <taxon>Arthropoda</taxon>
        <taxon>Hexapoda</taxon>
        <taxon>Insecta</taxon>
        <taxon>Pterygota</taxon>
        <taxon>Neoptera</taxon>
        <taxon>Paraneoptera</taxon>
        <taxon>Hemiptera</taxon>
        <taxon>Sternorrhyncha</taxon>
        <taxon>Coccoidea</taxon>
        <taxon>Coccidae</taxon>
        <taxon>Parthenolecanium</taxon>
    </lineage>
</organism>
<dbReference type="Pfam" id="PF00651">
    <property type="entry name" value="BTB"/>
    <property type="match status" value="1"/>
</dbReference>
<evidence type="ECO:0000256" key="3">
    <source>
        <dbReference type="SAM" id="MobiDB-lite"/>
    </source>
</evidence>
<comment type="subcellular location">
    <subcellularLocation>
        <location evidence="1">Nucleus</location>
    </subcellularLocation>
</comment>
<evidence type="ECO:0000313" key="5">
    <source>
        <dbReference type="EMBL" id="KAK7601777.1"/>
    </source>
</evidence>
<evidence type="ECO:0000313" key="6">
    <source>
        <dbReference type="Proteomes" id="UP001367676"/>
    </source>
</evidence>
<gene>
    <name evidence="5" type="ORF">V9T40_009218</name>
</gene>
<dbReference type="Gene3D" id="3.30.710.10">
    <property type="entry name" value="Potassium Channel Kv1.1, Chain A"/>
    <property type="match status" value="1"/>
</dbReference>
<accession>A0AAN9TN52</accession>
<dbReference type="CDD" id="cd18315">
    <property type="entry name" value="BTB_POZ_BAB-like"/>
    <property type="match status" value="1"/>
</dbReference>
<keyword evidence="6" id="KW-1185">Reference proteome</keyword>
<comment type="caution">
    <text evidence="5">The sequence shown here is derived from an EMBL/GenBank/DDBJ whole genome shotgun (WGS) entry which is preliminary data.</text>
</comment>
<dbReference type="InterPro" id="IPR000210">
    <property type="entry name" value="BTB/POZ_dom"/>
</dbReference>
<name>A0AAN9TN52_9HEMI</name>
<evidence type="ECO:0000256" key="2">
    <source>
        <dbReference type="ARBA" id="ARBA00023242"/>
    </source>
</evidence>
<protein>
    <recommendedName>
        <fullName evidence="4">BTB domain-containing protein</fullName>
    </recommendedName>
</protein>
<dbReference type="EMBL" id="JBBCAQ010000010">
    <property type="protein sequence ID" value="KAK7601777.1"/>
    <property type="molecule type" value="Genomic_DNA"/>
</dbReference>
<evidence type="ECO:0000259" key="4">
    <source>
        <dbReference type="PROSITE" id="PS50097"/>
    </source>
</evidence>